<name>A0ABT3IIL3_9BACT</name>
<sequence>MATPSEIIKQINDLVEKSAETFNGKVPLLQQKVFDEISGLLKGLVLKNGRIQANISNVRLIGMIARKLQKLILDEGYKSDVTEYMKAFNGISSLQNDYFKALNKRYKPTKMLDAVKKESINSTLDALTESGLKSNVIEPIKKILTQSITTGGSYKQLQETLRVNLTDDDTGDGIMSKYLKTYTITSVSQYSRNYSQTASQGLNFQWYRYTGSNIKTTRCFCLAMTEKEFFHVSEIPALLAGDFPEYKARHCAVYEKTGLPEGMINGTNSSNFITLAGGWNCQHGIYPVPDAFVPKELRNKYV</sequence>
<accession>A0ABT3IIL3</accession>
<keyword evidence="2" id="KW-1185">Reference proteome</keyword>
<comment type="caution">
    <text evidence="1">The sequence shown here is derived from an EMBL/GenBank/DDBJ whole genome shotgun (WGS) entry which is preliminary data.</text>
</comment>
<evidence type="ECO:0008006" key="3">
    <source>
        <dbReference type="Google" id="ProtNLM"/>
    </source>
</evidence>
<dbReference type="RefSeq" id="WP_264729325.1">
    <property type="nucleotide sequence ID" value="NZ_JAPDNR010000001.1"/>
</dbReference>
<dbReference type="Proteomes" id="UP001207742">
    <property type="component" value="Unassembled WGS sequence"/>
</dbReference>
<evidence type="ECO:0000313" key="1">
    <source>
        <dbReference type="EMBL" id="MCW3483806.1"/>
    </source>
</evidence>
<reference evidence="1 2" key="1">
    <citation type="submission" date="2022-10" db="EMBL/GenBank/DDBJ databases">
        <title>Chitinophaga nivalis PC15 sp. nov., isolated from Pyeongchang county, South Korea.</title>
        <authorList>
            <person name="Trinh H.N."/>
        </authorList>
    </citation>
    <scope>NUCLEOTIDE SEQUENCE [LARGE SCALE GENOMIC DNA]</scope>
    <source>
        <strain evidence="1 2">PC14</strain>
    </source>
</reference>
<evidence type="ECO:0000313" key="2">
    <source>
        <dbReference type="Proteomes" id="UP001207742"/>
    </source>
</evidence>
<dbReference type="EMBL" id="JAPDNS010000001">
    <property type="protein sequence ID" value="MCW3483806.1"/>
    <property type="molecule type" value="Genomic_DNA"/>
</dbReference>
<protein>
    <recommendedName>
        <fullName evidence="3">Phage head morphogenesis domain-containing protein</fullName>
    </recommendedName>
</protein>
<proteinExistence type="predicted"/>
<gene>
    <name evidence="1" type="ORF">OL497_07880</name>
</gene>
<organism evidence="1 2">
    <name type="scientific">Chitinophaga nivalis</name>
    <dbReference type="NCBI Taxonomy" id="2991709"/>
    <lineage>
        <taxon>Bacteria</taxon>
        <taxon>Pseudomonadati</taxon>
        <taxon>Bacteroidota</taxon>
        <taxon>Chitinophagia</taxon>
        <taxon>Chitinophagales</taxon>
        <taxon>Chitinophagaceae</taxon>
        <taxon>Chitinophaga</taxon>
    </lineage>
</organism>